<dbReference type="GO" id="GO:0005524">
    <property type="term" value="F:ATP binding"/>
    <property type="evidence" value="ECO:0007669"/>
    <property type="project" value="UniProtKB-KW"/>
</dbReference>
<dbReference type="PANTHER" id="PTHR43820:SF8">
    <property type="entry name" value="ABC TRANSPORTER SUBSTRATE-BINDING PROTEIN"/>
    <property type="match status" value="1"/>
</dbReference>
<evidence type="ECO:0000256" key="5">
    <source>
        <dbReference type="ARBA" id="ARBA00022970"/>
    </source>
</evidence>
<dbReference type="InterPro" id="IPR003593">
    <property type="entry name" value="AAA+_ATPase"/>
</dbReference>
<dbReference type="GO" id="GO:0015658">
    <property type="term" value="F:branched-chain amino acid transmembrane transporter activity"/>
    <property type="evidence" value="ECO:0007669"/>
    <property type="project" value="TreeGrafter"/>
</dbReference>
<evidence type="ECO:0000259" key="6">
    <source>
        <dbReference type="PROSITE" id="PS50893"/>
    </source>
</evidence>
<dbReference type="InterPro" id="IPR027417">
    <property type="entry name" value="P-loop_NTPase"/>
</dbReference>
<feature type="domain" description="ABC transporter" evidence="6">
    <location>
        <begin position="2"/>
        <end position="234"/>
    </location>
</feature>
<organism evidence="7">
    <name type="scientific">marine metagenome</name>
    <dbReference type="NCBI Taxonomy" id="408172"/>
    <lineage>
        <taxon>unclassified sequences</taxon>
        <taxon>metagenomes</taxon>
        <taxon>ecological metagenomes</taxon>
    </lineage>
</organism>
<evidence type="ECO:0000256" key="2">
    <source>
        <dbReference type="ARBA" id="ARBA00022448"/>
    </source>
</evidence>
<evidence type="ECO:0000256" key="4">
    <source>
        <dbReference type="ARBA" id="ARBA00022840"/>
    </source>
</evidence>
<dbReference type="SMART" id="SM00382">
    <property type="entry name" value="AAA"/>
    <property type="match status" value="1"/>
</dbReference>
<dbReference type="AlphaFoldDB" id="A0A381X453"/>
<evidence type="ECO:0000313" key="7">
    <source>
        <dbReference type="EMBL" id="SVA59549.1"/>
    </source>
</evidence>
<keyword evidence="5" id="KW-0029">Amino-acid transport</keyword>
<sequence length="245" mass="26714">MLKIKEVHAGYGRLKILRGINLNVSQGTIVALLGGNGTGKSTLLKTISGLLPVMEGSIEFDKKVITDSKPHHIVRSGLVQVTQSKEAYPAMTVEENLMLGAFTRSDKAEIKYDLEGVYSFFPALKDRRNMLSGTLSGGEVQMLVTGRGLMAKPKMLMLDEPSAALAPKVVLQIFANIYKISQTGVTILVVEQNVRMALLLAQYAYIIRDGRIMIEGKSEELINDPAIKEFFLGGTVADTSKELNA</sequence>
<dbReference type="InterPro" id="IPR052156">
    <property type="entry name" value="BCAA_Transport_ATP-bd_LivF"/>
</dbReference>
<dbReference type="InterPro" id="IPR003439">
    <property type="entry name" value="ABC_transporter-like_ATP-bd"/>
</dbReference>
<keyword evidence="4" id="KW-0067">ATP-binding</keyword>
<reference evidence="7" key="1">
    <citation type="submission" date="2018-05" db="EMBL/GenBank/DDBJ databases">
        <authorList>
            <person name="Lanie J.A."/>
            <person name="Ng W.-L."/>
            <person name="Kazmierczak K.M."/>
            <person name="Andrzejewski T.M."/>
            <person name="Davidsen T.M."/>
            <person name="Wayne K.J."/>
            <person name="Tettelin H."/>
            <person name="Glass J.I."/>
            <person name="Rusch D."/>
            <person name="Podicherti R."/>
            <person name="Tsui H.-C.T."/>
            <person name="Winkler M.E."/>
        </authorList>
    </citation>
    <scope>NUCLEOTIDE SEQUENCE</scope>
</reference>
<dbReference type="SUPFAM" id="SSF52540">
    <property type="entry name" value="P-loop containing nucleoside triphosphate hydrolases"/>
    <property type="match status" value="1"/>
</dbReference>
<name>A0A381X453_9ZZZZ</name>
<evidence type="ECO:0000256" key="1">
    <source>
        <dbReference type="ARBA" id="ARBA00005417"/>
    </source>
</evidence>
<keyword evidence="3" id="KW-0547">Nucleotide-binding</keyword>
<evidence type="ECO:0000256" key="3">
    <source>
        <dbReference type="ARBA" id="ARBA00022741"/>
    </source>
</evidence>
<comment type="similarity">
    <text evidence="1">Belongs to the ABC transporter superfamily.</text>
</comment>
<keyword evidence="2" id="KW-0813">Transport</keyword>
<accession>A0A381X453</accession>
<dbReference type="PANTHER" id="PTHR43820">
    <property type="entry name" value="HIGH-AFFINITY BRANCHED-CHAIN AMINO ACID TRANSPORT ATP-BINDING PROTEIN LIVF"/>
    <property type="match status" value="1"/>
</dbReference>
<proteinExistence type="inferred from homology"/>
<dbReference type="Pfam" id="PF00005">
    <property type="entry name" value="ABC_tran"/>
    <property type="match status" value="1"/>
</dbReference>
<dbReference type="PROSITE" id="PS50893">
    <property type="entry name" value="ABC_TRANSPORTER_2"/>
    <property type="match status" value="1"/>
</dbReference>
<gene>
    <name evidence="7" type="ORF">METZ01_LOCUS112403</name>
</gene>
<dbReference type="GO" id="GO:0015807">
    <property type="term" value="P:L-amino acid transport"/>
    <property type="evidence" value="ECO:0007669"/>
    <property type="project" value="TreeGrafter"/>
</dbReference>
<dbReference type="EMBL" id="UINC01013855">
    <property type="protein sequence ID" value="SVA59549.1"/>
    <property type="molecule type" value="Genomic_DNA"/>
</dbReference>
<dbReference type="CDD" id="cd03224">
    <property type="entry name" value="ABC_TM1139_LivF_branched"/>
    <property type="match status" value="1"/>
</dbReference>
<protein>
    <recommendedName>
        <fullName evidence="6">ABC transporter domain-containing protein</fullName>
    </recommendedName>
</protein>
<dbReference type="Gene3D" id="3.40.50.300">
    <property type="entry name" value="P-loop containing nucleotide triphosphate hydrolases"/>
    <property type="match status" value="1"/>
</dbReference>
<dbReference type="GO" id="GO:0016887">
    <property type="term" value="F:ATP hydrolysis activity"/>
    <property type="evidence" value="ECO:0007669"/>
    <property type="project" value="InterPro"/>
</dbReference>